<name>A0A8J3AGQ0_9ACTN</name>
<evidence type="ECO:0000259" key="4">
    <source>
        <dbReference type="Pfam" id="PF22725"/>
    </source>
</evidence>
<feature type="domain" description="GFO/IDH/MocA-like oxidoreductase" evidence="4">
    <location>
        <begin position="133"/>
        <end position="248"/>
    </location>
</feature>
<dbReference type="PANTHER" id="PTHR22604:SF105">
    <property type="entry name" value="TRANS-1,2-DIHYDROBENZENE-1,2-DIOL DEHYDROGENASE"/>
    <property type="match status" value="1"/>
</dbReference>
<proteinExistence type="inferred from homology"/>
<dbReference type="Pfam" id="PF01408">
    <property type="entry name" value="GFO_IDH_MocA"/>
    <property type="match status" value="1"/>
</dbReference>
<evidence type="ECO:0000256" key="1">
    <source>
        <dbReference type="ARBA" id="ARBA00010928"/>
    </source>
</evidence>
<dbReference type="AlphaFoldDB" id="A0A8J3AGQ0"/>
<dbReference type="EMBL" id="BMHA01000012">
    <property type="protein sequence ID" value="GGI08606.1"/>
    <property type="molecule type" value="Genomic_DNA"/>
</dbReference>
<dbReference type="InterPro" id="IPR036291">
    <property type="entry name" value="NAD(P)-bd_dom_sf"/>
</dbReference>
<dbReference type="GO" id="GO:0000166">
    <property type="term" value="F:nucleotide binding"/>
    <property type="evidence" value="ECO:0007669"/>
    <property type="project" value="InterPro"/>
</dbReference>
<accession>A0A8J3AGQ0</accession>
<evidence type="ECO:0000313" key="6">
    <source>
        <dbReference type="Proteomes" id="UP000650511"/>
    </source>
</evidence>
<comment type="similarity">
    <text evidence="1">Belongs to the Gfo/Idh/MocA family.</text>
</comment>
<dbReference type="PANTHER" id="PTHR22604">
    <property type="entry name" value="OXIDOREDUCTASES"/>
    <property type="match status" value="1"/>
</dbReference>
<gene>
    <name evidence="5" type="primary">socC</name>
    <name evidence="5" type="ORF">GCM10011354_29920</name>
</gene>
<dbReference type="InterPro" id="IPR050984">
    <property type="entry name" value="Gfo/Idh/MocA_domain"/>
</dbReference>
<protein>
    <submittedName>
        <fullName evidence="5">Deoxyfructose oxidoreductase</fullName>
    </submittedName>
</protein>
<comment type="caution">
    <text evidence="5">The sequence shown here is derived from an EMBL/GenBank/DDBJ whole genome shotgun (WGS) entry which is preliminary data.</text>
</comment>
<dbReference type="Gene3D" id="3.40.50.720">
    <property type="entry name" value="NAD(P)-binding Rossmann-like Domain"/>
    <property type="match status" value="1"/>
</dbReference>
<evidence type="ECO:0000313" key="5">
    <source>
        <dbReference type="EMBL" id="GGI08606.1"/>
    </source>
</evidence>
<feature type="domain" description="Gfo/Idh/MocA-like oxidoreductase N-terminal" evidence="3">
    <location>
        <begin position="5"/>
        <end position="121"/>
    </location>
</feature>
<evidence type="ECO:0000259" key="3">
    <source>
        <dbReference type="Pfam" id="PF01408"/>
    </source>
</evidence>
<dbReference type="RefSeq" id="WP_130650395.1">
    <property type="nucleotide sequence ID" value="NZ_BMHA01000012.1"/>
</dbReference>
<reference evidence="5" key="2">
    <citation type="submission" date="2020-09" db="EMBL/GenBank/DDBJ databases">
        <authorList>
            <person name="Sun Q."/>
            <person name="Zhou Y."/>
        </authorList>
    </citation>
    <scope>NUCLEOTIDE SEQUENCE</scope>
    <source>
        <strain evidence="5">CGMCC 1.14988</strain>
    </source>
</reference>
<dbReference type="InterPro" id="IPR055170">
    <property type="entry name" value="GFO_IDH_MocA-like_dom"/>
</dbReference>
<dbReference type="SUPFAM" id="SSF51735">
    <property type="entry name" value="NAD(P)-binding Rossmann-fold domains"/>
    <property type="match status" value="1"/>
</dbReference>
<dbReference type="Proteomes" id="UP000650511">
    <property type="component" value="Unassembled WGS sequence"/>
</dbReference>
<dbReference type="Gene3D" id="3.30.360.10">
    <property type="entry name" value="Dihydrodipicolinate Reductase, domain 2"/>
    <property type="match status" value="1"/>
</dbReference>
<dbReference type="Pfam" id="PF22725">
    <property type="entry name" value="GFO_IDH_MocA_C3"/>
    <property type="match status" value="1"/>
</dbReference>
<organism evidence="5 6">
    <name type="scientific">Egicoccus halophilus</name>
    <dbReference type="NCBI Taxonomy" id="1670830"/>
    <lineage>
        <taxon>Bacteria</taxon>
        <taxon>Bacillati</taxon>
        <taxon>Actinomycetota</taxon>
        <taxon>Nitriliruptoria</taxon>
        <taxon>Egicoccales</taxon>
        <taxon>Egicoccaceae</taxon>
        <taxon>Egicoccus</taxon>
    </lineage>
</organism>
<dbReference type="InterPro" id="IPR000683">
    <property type="entry name" value="Gfo/Idh/MocA-like_OxRdtase_N"/>
</dbReference>
<dbReference type="OrthoDB" id="9815825at2"/>
<keyword evidence="2" id="KW-0560">Oxidoreductase</keyword>
<evidence type="ECO:0000256" key="2">
    <source>
        <dbReference type="ARBA" id="ARBA00023002"/>
    </source>
</evidence>
<dbReference type="GO" id="GO:0016491">
    <property type="term" value="F:oxidoreductase activity"/>
    <property type="evidence" value="ECO:0007669"/>
    <property type="project" value="UniProtKB-KW"/>
</dbReference>
<sequence length="331" mass="35286">MRKLRIGVLSTARIAVEKVIPGLQGSERCEVVAIASRDLDRARAAAQPLGIGTVHGSYEDLLADTGVDAVYNPLPNHLHAPLTVAAAEAGKHVLCEKPLALDADEARTMVDACERAGVVFVEAFMYRSHPQWSRVRELLDEGRLGELRWVQSAFSYDNPDPANIRNVAAYGGGGLMDIGCYCIDVSRWLLADEPERVEGAIRTDPEFGTDVLATGLLAFPGDRHASFTCSTRSANDQWVHLVGSEATLTVELPFNARPDAPTRLLVSDTGPHEPPQVLEVPPADQYGLQGDAFAAAVLDGAPVPTSGANGVANLRVIAALRAAAGPSADRR</sequence>
<keyword evidence="6" id="KW-1185">Reference proteome</keyword>
<reference evidence="5" key="1">
    <citation type="journal article" date="2014" name="Int. J. Syst. Evol. Microbiol.">
        <title>Complete genome sequence of Corynebacterium casei LMG S-19264T (=DSM 44701T), isolated from a smear-ripened cheese.</title>
        <authorList>
            <consortium name="US DOE Joint Genome Institute (JGI-PGF)"/>
            <person name="Walter F."/>
            <person name="Albersmeier A."/>
            <person name="Kalinowski J."/>
            <person name="Ruckert C."/>
        </authorList>
    </citation>
    <scope>NUCLEOTIDE SEQUENCE</scope>
    <source>
        <strain evidence="5">CGMCC 1.14988</strain>
    </source>
</reference>
<dbReference type="SUPFAM" id="SSF55347">
    <property type="entry name" value="Glyceraldehyde-3-phosphate dehydrogenase-like, C-terminal domain"/>
    <property type="match status" value="1"/>
</dbReference>